<reference evidence="1" key="1">
    <citation type="submission" date="2014-09" db="EMBL/GenBank/DDBJ databases">
        <authorList>
            <person name="Magalhaes I.L.F."/>
            <person name="Oliveira U."/>
            <person name="Santos F.R."/>
            <person name="Vidigal T.H.D.A."/>
            <person name="Brescovit A.D."/>
            <person name="Santos A.J."/>
        </authorList>
    </citation>
    <scope>NUCLEOTIDE SEQUENCE</scope>
    <source>
        <tissue evidence="1">Shoot tissue taken approximately 20 cm above the soil surface</tissue>
    </source>
</reference>
<name>A0A0A9D702_ARUDO</name>
<protein>
    <submittedName>
        <fullName evidence="1">Uncharacterized protein</fullName>
    </submittedName>
</protein>
<organism evidence="1">
    <name type="scientific">Arundo donax</name>
    <name type="common">Giant reed</name>
    <name type="synonym">Donax arundinaceus</name>
    <dbReference type="NCBI Taxonomy" id="35708"/>
    <lineage>
        <taxon>Eukaryota</taxon>
        <taxon>Viridiplantae</taxon>
        <taxon>Streptophyta</taxon>
        <taxon>Embryophyta</taxon>
        <taxon>Tracheophyta</taxon>
        <taxon>Spermatophyta</taxon>
        <taxon>Magnoliopsida</taxon>
        <taxon>Liliopsida</taxon>
        <taxon>Poales</taxon>
        <taxon>Poaceae</taxon>
        <taxon>PACMAD clade</taxon>
        <taxon>Arundinoideae</taxon>
        <taxon>Arundineae</taxon>
        <taxon>Arundo</taxon>
    </lineage>
</organism>
<dbReference type="EMBL" id="GBRH01218388">
    <property type="protein sequence ID" value="JAD79507.1"/>
    <property type="molecule type" value="Transcribed_RNA"/>
</dbReference>
<sequence length="92" mass="9801">MAGTLLWGYRVKSSTRFIVTFGFQYAIYSTGPSSLSSGFLFSLGGACFSYSSESPSKLFFLPAFDFGKYDTTGCVLPNADFCSYSGSVGSTG</sequence>
<reference evidence="1" key="2">
    <citation type="journal article" date="2015" name="Data Brief">
        <title>Shoot transcriptome of the giant reed, Arundo donax.</title>
        <authorList>
            <person name="Barrero R.A."/>
            <person name="Guerrero F.D."/>
            <person name="Moolhuijzen P."/>
            <person name="Goolsby J.A."/>
            <person name="Tidwell J."/>
            <person name="Bellgard S.E."/>
            <person name="Bellgard M.I."/>
        </authorList>
    </citation>
    <scope>NUCLEOTIDE SEQUENCE</scope>
    <source>
        <tissue evidence="1">Shoot tissue taken approximately 20 cm above the soil surface</tissue>
    </source>
</reference>
<evidence type="ECO:0000313" key="1">
    <source>
        <dbReference type="EMBL" id="JAD79507.1"/>
    </source>
</evidence>
<dbReference type="AlphaFoldDB" id="A0A0A9D702"/>
<accession>A0A0A9D702</accession>
<proteinExistence type="predicted"/>